<sequence>MDIYLLNPDTEKLASSPCQKIRTVQQLTLYEGHSYLDDIFIDDIVNVAPSLSIAQDLMAELVLLIALGGFHLCK</sequence>
<protein>
    <submittedName>
        <fullName evidence="1">Uncharacterized protein</fullName>
    </submittedName>
</protein>
<proteinExistence type="predicted"/>
<name>A0ABQ9ILR0_9NEOP</name>
<organism evidence="1 2">
    <name type="scientific">Dryococelus australis</name>
    <dbReference type="NCBI Taxonomy" id="614101"/>
    <lineage>
        <taxon>Eukaryota</taxon>
        <taxon>Metazoa</taxon>
        <taxon>Ecdysozoa</taxon>
        <taxon>Arthropoda</taxon>
        <taxon>Hexapoda</taxon>
        <taxon>Insecta</taxon>
        <taxon>Pterygota</taxon>
        <taxon>Neoptera</taxon>
        <taxon>Polyneoptera</taxon>
        <taxon>Phasmatodea</taxon>
        <taxon>Verophasmatodea</taxon>
        <taxon>Anareolatae</taxon>
        <taxon>Phasmatidae</taxon>
        <taxon>Eurycanthinae</taxon>
        <taxon>Dryococelus</taxon>
    </lineage>
</organism>
<gene>
    <name evidence="1" type="ORF">PR048_002997</name>
</gene>
<evidence type="ECO:0000313" key="2">
    <source>
        <dbReference type="Proteomes" id="UP001159363"/>
    </source>
</evidence>
<accession>A0ABQ9ILR0</accession>
<dbReference type="EMBL" id="JARBHB010000001">
    <property type="protein sequence ID" value="KAJ8897648.1"/>
    <property type="molecule type" value="Genomic_DNA"/>
</dbReference>
<dbReference type="Proteomes" id="UP001159363">
    <property type="component" value="Chromosome 1"/>
</dbReference>
<reference evidence="1 2" key="1">
    <citation type="submission" date="2023-02" db="EMBL/GenBank/DDBJ databases">
        <title>LHISI_Scaffold_Assembly.</title>
        <authorList>
            <person name="Stuart O.P."/>
            <person name="Cleave R."/>
            <person name="Magrath M.J.L."/>
            <person name="Mikheyev A.S."/>
        </authorList>
    </citation>
    <scope>NUCLEOTIDE SEQUENCE [LARGE SCALE GENOMIC DNA]</scope>
    <source>
        <strain evidence="1">Daus_M_001</strain>
        <tissue evidence="1">Leg muscle</tissue>
    </source>
</reference>
<evidence type="ECO:0000313" key="1">
    <source>
        <dbReference type="EMBL" id="KAJ8897648.1"/>
    </source>
</evidence>
<comment type="caution">
    <text evidence="1">The sequence shown here is derived from an EMBL/GenBank/DDBJ whole genome shotgun (WGS) entry which is preliminary data.</text>
</comment>
<keyword evidence="2" id="KW-1185">Reference proteome</keyword>